<dbReference type="PANTHER" id="PTHR36978">
    <property type="entry name" value="P-LOOP CONTAINING NUCLEOTIDE TRIPHOSPHATE HYDROLASE"/>
    <property type="match status" value="1"/>
</dbReference>
<evidence type="ECO:0008006" key="4">
    <source>
        <dbReference type="Google" id="ProtNLM"/>
    </source>
</evidence>
<reference evidence="2 3" key="1">
    <citation type="journal article" date="2016" name="Nat. Commun.">
        <title>Ectomycorrhizal ecology is imprinted in the genome of the dominant symbiotic fungus Cenococcum geophilum.</title>
        <authorList>
            <consortium name="DOE Joint Genome Institute"/>
            <person name="Peter M."/>
            <person name="Kohler A."/>
            <person name="Ohm R.A."/>
            <person name="Kuo A."/>
            <person name="Krutzmann J."/>
            <person name="Morin E."/>
            <person name="Arend M."/>
            <person name="Barry K.W."/>
            <person name="Binder M."/>
            <person name="Choi C."/>
            <person name="Clum A."/>
            <person name="Copeland A."/>
            <person name="Grisel N."/>
            <person name="Haridas S."/>
            <person name="Kipfer T."/>
            <person name="LaButti K."/>
            <person name="Lindquist E."/>
            <person name="Lipzen A."/>
            <person name="Maire R."/>
            <person name="Meier B."/>
            <person name="Mihaltcheva S."/>
            <person name="Molinier V."/>
            <person name="Murat C."/>
            <person name="Poggeler S."/>
            <person name="Quandt C.A."/>
            <person name="Sperisen C."/>
            <person name="Tritt A."/>
            <person name="Tisserant E."/>
            <person name="Crous P.W."/>
            <person name="Henrissat B."/>
            <person name="Nehls U."/>
            <person name="Egli S."/>
            <person name="Spatafora J.W."/>
            <person name="Grigoriev I.V."/>
            <person name="Martin F.M."/>
        </authorList>
    </citation>
    <scope>NUCLEOTIDE SEQUENCE [LARGE SCALE GENOMIC DNA]</scope>
    <source>
        <strain evidence="2 3">CBS 459.81</strain>
    </source>
</reference>
<dbReference type="Proteomes" id="UP000250266">
    <property type="component" value="Unassembled WGS sequence"/>
</dbReference>
<feature type="transmembrane region" description="Helical" evidence="1">
    <location>
        <begin position="259"/>
        <end position="277"/>
    </location>
</feature>
<dbReference type="PANTHER" id="PTHR36978:SF4">
    <property type="entry name" value="P-LOOP CONTAINING NUCLEOSIDE TRIPHOSPHATE HYDROLASE PROTEIN"/>
    <property type="match status" value="1"/>
</dbReference>
<sequence>MAPELKLGHVVDWTGTTWKSRRGMKRIVPMEVLVLGLGRTGTMSMVEALRILGYNDVYHMSAAIANPPDFDMWKEAADAKFFGNGKPYGREEWDQLLGNCMAVTDFPTCAFSAELIAAYPHAKVVLTTRDPSKWYASVNSTFRVAFESRAFSLIGHLDPAFIGRMMSAVRSLWLGFFGVPDVQPCIVDTFVKHNEAVKAMTPPERFLEYRVGEGWERLCEFLGKEVPECEFPRINEANNFTLLLQKMMVGSIVRCAKTIGLYMAPVVVVGVAVYVGMSN</sequence>
<proteinExistence type="predicted"/>
<keyword evidence="3" id="KW-1185">Reference proteome</keyword>
<evidence type="ECO:0000313" key="3">
    <source>
        <dbReference type="Proteomes" id="UP000250266"/>
    </source>
</evidence>
<dbReference type="Pfam" id="PF17784">
    <property type="entry name" value="Sulfotransfer_4"/>
    <property type="match status" value="1"/>
</dbReference>
<name>A0A8E2ECP0_9PEZI</name>
<keyword evidence="1" id="KW-1133">Transmembrane helix</keyword>
<organism evidence="2 3">
    <name type="scientific">Lepidopterella palustris CBS 459.81</name>
    <dbReference type="NCBI Taxonomy" id="1314670"/>
    <lineage>
        <taxon>Eukaryota</taxon>
        <taxon>Fungi</taxon>
        <taxon>Dikarya</taxon>
        <taxon>Ascomycota</taxon>
        <taxon>Pezizomycotina</taxon>
        <taxon>Dothideomycetes</taxon>
        <taxon>Pleosporomycetidae</taxon>
        <taxon>Mytilinidiales</taxon>
        <taxon>Argynnaceae</taxon>
        <taxon>Lepidopterella</taxon>
    </lineage>
</organism>
<gene>
    <name evidence="2" type="ORF">K432DRAFT_381216</name>
</gene>
<keyword evidence="1" id="KW-0472">Membrane</keyword>
<accession>A0A8E2ECP0</accession>
<evidence type="ECO:0000313" key="2">
    <source>
        <dbReference type="EMBL" id="OCK81577.1"/>
    </source>
</evidence>
<dbReference type="OrthoDB" id="408152at2759"/>
<protein>
    <recommendedName>
        <fullName evidence="4">NAD dependent epimerase/dehydratase</fullName>
    </recommendedName>
</protein>
<dbReference type="AlphaFoldDB" id="A0A8E2ECP0"/>
<evidence type="ECO:0000256" key="1">
    <source>
        <dbReference type="SAM" id="Phobius"/>
    </source>
</evidence>
<dbReference type="SUPFAM" id="SSF52540">
    <property type="entry name" value="P-loop containing nucleoside triphosphate hydrolases"/>
    <property type="match status" value="1"/>
</dbReference>
<dbReference type="EMBL" id="KV744916">
    <property type="protein sequence ID" value="OCK81577.1"/>
    <property type="molecule type" value="Genomic_DNA"/>
</dbReference>
<dbReference type="InterPro" id="IPR027417">
    <property type="entry name" value="P-loop_NTPase"/>
</dbReference>
<dbReference type="Gene3D" id="3.40.50.300">
    <property type="entry name" value="P-loop containing nucleotide triphosphate hydrolases"/>
    <property type="match status" value="1"/>
</dbReference>
<keyword evidence="1" id="KW-0812">Transmembrane</keyword>
<dbReference type="InterPro" id="IPR040632">
    <property type="entry name" value="Sulfotransfer_4"/>
</dbReference>